<evidence type="ECO:0000313" key="1">
    <source>
        <dbReference type="EMBL" id="KAK3741333.1"/>
    </source>
</evidence>
<proteinExistence type="predicted"/>
<dbReference type="Proteomes" id="UP001283361">
    <property type="component" value="Unassembled WGS sequence"/>
</dbReference>
<comment type="caution">
    <text evidence="1">The sequence shown here is derived from an EMBL/GenBank/DDBJ whole genome shotgun (WGS) entry which is preliminary data.</text>
</comment>
<accession>A0AAE1CWE8</accession>
<evidence type="ECO:0000313" key="2">
    <source>
        <dbReference type="Proteomes" id="UP001283361"/>
    </source>
</evidence>
<keyword evidence="2" id="KW-1185">Reference proteome</keyword>
<reference evidence="1" key="1">
    <citation type="journal article" date="2023" name="G3 (Bethesda)">
        <title>A reference genome for the long-term kleptoplast-retaining sea slug Elysia crispata morphotype clarki.</title>
        <authorList>
            <person name="Eastman K.E."/>
            <person name="Pendleton A.L."/>
            <person name="Shaikh M.A."/>
            <person name="Suttiyut T."/>
            <person name="Ogas R."/>
            <person name="Tomko P."/>
            <person name="Gavelis G."/>
            <person name="Widhalm J.R."/>
            <person name="Wisecaver J.H."/>
        </authorList>
    </citation>
    <scope>NUCLEOTIDE SEQUENCE</scope>
    <source>
        <strain evidence="1">ECLA1</strain>
    </source>
</reference>
<dbReference type="AlphaFoldDB" id="A0AAE1CWE8"/>
<gene>
    <name evidence="1" type="ORF">RRG08_034378</name>
</gene>
<organism evidence="1 2">
    <name type="scientific">Elysia crispata</name>
    <name type="common">lettuce slug</name>
    <dbReference type="NCBI Taxonomy" id="231223"/>
    <lineage>
        <taxon>Eukaryota</taxon>
        <taxon>Metazoa</taxon>
        <taxon>Spiralia</taxon>
        <taxon>Lophotrochozoa</taxon>
        <taxon>Mollusca</taxon>
        <taxon>Gastropoda</taxon>
        <taxon>Heterobranchia</taxon>
        <taxon>Euthyneura</taxon>
        <taxon>Panpulmonata</taxon>
        <taxon>Sacoglossa</taxon>
        <taxon>Placobranchoidea</taxon>
        <taxon>Plakobranchidae</taxon>
        <taxon>Elysia</taxon>
    </lineage>
</organism>
<sequence>MVLQWASDSDVLELSSPSRLPLRKAKWLSKPDSMVRRLYYMSVTSLPTQRAKHTSQTSTRPWYPAKLGWKLRRALSTFCHDQVPT</sequence>
<dbReference type="EMBL" id="JAWDGP010006429">
    <property type="protein sequence ID" value="KAK3741333.1"/>
    <property type="molecule type" value="Genomic_DNA"/>
</dbReference>
<protein>
    <submittedName>
        <fullName evidence="1">Uncharacterized protein</fullName>
    </submittedName>
</protein>
<name>A0AAE1CWE8_9GAST</name>